<sequence>MKMQLLIGLFIMPFAASAVVIRSDIDDSKYRIDPSEFRALVDMPGEGHGVLIAPKWIVTAAHAAPMEGMDTEVSINENTYNVRRVIVHPGYKRMPDALGKEALKTGNPSKIHAFLANSDDIALIELDTPVKQVAPIALYRGTTEVTQVAMLVGKGATGNGVEGQIPNAPHRGLLRRAYNAITGANDRYVWYRFDSPAHGLPLEGALGSGDSGGPLVVQEQGASQLIGLGSWITAVPEHALQAGFYGQMVYNVRISRYVTWIDGVMCAADGGSCTGLSQQRASE</sequence>
<keyword evidence="4" id="KW-0378">Hydrolase</keyword>
<dbReference type="EC" id="3.4.21.-" evidence="4"/>
<dbReference type="AlphaFoldDB" id="B0RTG2"/>
<dbReference type="Pfam" id="PF00089">
    <property type="entry name" value="Trypsin"/>
    <property type="match status" value="1"/>
</dbReference>
<dbReference type="PANTHER" id="PTHR24250:SF27">
    <property type="entry name" value="ELASTASE 2 LIKE"/>
    <property type="match status" value="1"/>
</dbReference>
<dbReference type="InterPro" id="IPR001314">
    <property type="entry name" value="Peptidase_S1A"/>
</dbReference>
<dbReference type="SMART" id="SM00020">
    <property type="entry name" value="Tryp_SPc"/>
    <property type="match status" value="1"/>
</dbReference>
<organism evidence="4 5">
    <name type="scientific">Xanthomonas campestris pv. campestris (strain B100)</name>
    <dbReference type="NCBI Taxonomy" id="509169"/>
    <lineage>
        <taxon>Bacteria</taxon>
        <taxon>Pseudomonadati</taxon>
        <taxon>Pseudomonadota</taxon>
        <taxon>Gammaproteobacteria</taxon>
        <taxon>Lysobacterales</taxon>
        <taxon>Lysobacteraceae</taxon>
        <taxon>Xanthomonas</taxon>
    </lineage>
</organism>
<dbReference type="PANTHER" id="PTHR24250">
    <property type="entry name" value="CHYMOTRYPSIN-RELATED"/>
    <property type="match status" value="1"/>
</dbReference>
<dbReference type="InterPro" id="IPR001254">
    <property type="entry name" value="Trypsin_dom"/>
</dbReference>
<dbReference type="PROSITE" id="PS50240">
    <property type="entry name" value="TRYPSIN_DOM"/>
    <property type="match status" value="1"/>
</dbReference>
<reference evidence="4 5" key="1">
    <citation type="journal article" date="2008" name="J. Biotechnol.">
        <title>The genome of Xanthomonas campestris pv. campestris B100 and its use for the reconstruction of metabolic pathways involved in xanthan biosynthesis.</title>
        <authorList>
            <person name="Vorholter F.J."/>
            <person name="Schneiker S."/>
            <person name="Goesmann A."/>
            <person name="Krause L."/>
            <person name="Bekel T."/>
            <person name="Kaiser O."/>
            <person name="Linke B."/>
            <person name="Patschkowski T."/>
            <person name="Ruckert C."/>
            <person name="Schmid J."/>
            <person name="Sidhu V.K."/>
            <person name="Sieber V."/>
            <person name="Tauch A."/>
            <person name="Watt S.A."/>
            <person name="Weisshaar B."/>
            <person name="Becker A."/>
            <person name="Niehaus K."/>
            <person name="Puhler A."/>
        </authorList>
    </citation>
    <scope>NUCLEOTIDE SEQUENCE [LARGE SCALE GENOMIC DNA]</scope>
    <source>
        <strain evidence="4 5">B100</strain>
    </source>
</reference>
<feature type="chain" id="PRO_5002754385" evidence="2">
    <location>
        <begin position="19"/>
        <end position="283"/>
    </location>
</feature>
<feature type="domain" description="Peptidase S1" evidence="3">
    <location>
        <begin position="49"/>
        <end position="266"/>
    </location>
</feature>
<dbReference type="GO" id="GO:0006508">
    <property type="term" value="P:proteolysis"/>
    <property type="evidence" value="ECO:0007669"/>
    <property type="project" value="InterPro"/>
</dbReference>
<dbReference type="SUPFAM" id="SSF50494">
    <property type="entry name" value="Trypsin-like serine proteases"/>
    <property type="match status" value="1"/>
</dbReference>
<feature type="signal peptide" evidence="2">
    <location>
        <begin position="1"/>
        <end position="18"/>
    </location>
</feature>
<dbReference type="GO" id="GO:0004252">
    <property type="term" value="F:serine-type endopeptidase activity"/>
    <property type="evidence" value="ECO:0007669"/>
    <property type="project" value="InterPro"/>
</dbReference>
<name>B0RTG2_XANCB</name>
<dbReference type="Proteomes" id="UP000001188">
    <property type="component" value="Chromosome"/>
</dbReference>
<dbReference type="EMBL" id="AM920689">
    <property type="protein sequence ID" value="CAP51726.1"/>
    <property type="molecule type" value="Genomic_DNA"/>
</dbReference>
<evidence type="ECO:0000256" key="2">
    <source>
        <dbReference type="SAM" id="SignalP"/>
    </source>
</evidence>
<dbReference type="MEROPS" id="S01.168"/>
<dbReference type="InterPro" id="IPR043504">
    <property type="entry name" value="Peptidase_S1_PA_chymotrypsin"/>
</dbReference>
<evidence type="ECO:0000313" key="4">
    <source>
        <dbReference type="EMBL" id="CAP51726.1"/>
    </source>
</evidence>
<dbReference type="HOGENOM" id="CLU_996914_0_0_6"/>
<dbReference type="KEGG" id="xca:xcc-b100_2367"/>
<protein>
    <submittedName>
        <fullName evidence="4">Exported serine endopeptidase</fullName>
        <ecNumber evidence="4">3.4.21.-</ecNumber>
    </submittedName>
</protein>
<dbReference type="PRINTS" id="PR00722">
    <property type="entry name" value="CHYMOTRYPSIN"/>
</dbReference>
<evidence type="ECO:0000259" key="3">
    <source>
        <dbReference type="PROSITE" id="PS50240"/>
    </source>
</evidence>
<dbReference type="InterPro" id="IPR009003">
    <property type="entry name" value="Peptidase_S1_PA"/>
</dbReference>
<proteinExistence type="predicted"/>
<evidence type="ECO:0000256" key="1">
    <source>
        <dbReference type="ARBA" id="ARBA00023157"/>
    </source>
</evidence>
<evidence type="ECO:0000313" key="5">
    <source>
        <dbReference type="Proteomes" id="UP000001188"/>
    </source>
</evidence>
<keyword evidence="1" id="KW-1015">Disulfide bond</keyword>
<accession>B0RTG2</accession>
<dbReference type="Gene3D" id="2.40.10.10">
    <property type="entry name" value="Trypsin-like serine proteases"/>
    <property type="match status" value="1"/>
</dbReference>
<keyword evidence="2" id="KW-0732">Signal</keyword>
<gene>
    <name evidence="4" type="ORF">XCCB100_2367</name>
</gene>